<reference evidence="2" key="1">
    <citation type="submission" date="2013-02" db="EMBL/GenBank/DDBJ databases">
        <authorList>
            <person name="Hughes D."/>
        </authorList>
    </citation>
    <scope>NUCLEOTIDE SEQUENCE</scope>
    <source>
        <strain>Durham</strain>
        <strain evidence="2">NC isolate 2 -- Noor lab</strain>
    </source>
</reference>
<dbReference type="EMBL" id="CAQQ02382869">
    <property type="status" value="NOT_ANNOTATED_CDS"/>
    <property type="molecule type" value="Genomic_DNA"/>
</dbReference>
<sequence length="79" mass="9396">IEANKIYLSNGNPYLKYLKGIPCKIKQNKWDIVLKGNEEVCFPTYINIPYMDEMIHCQSALILYEVYRIYDSIKYQIIN</sequence>
<name>T1H302_MEGSC</name>
<organism evidence="1 2">
    <name type="scientific">Megaselia scalaris</name>
    <name type="common">Humpbacked fly</name>
    <name type="synonym">Phora scalaris</name>
    <dbReference type="NCBI Taxonomy" id="36166"/>
    <lineage>
        <taxon>Eukaryota</taxon>
        <taxon>Metazoa</taxon>
        <taxon>Ecdysozoa</taxon>
        <taxon>Arthropoda</taxon>
        <taxon>Hexapoda</taxon>
        <taxon>Insecta</taxon>
        <taxon>Pterygota</taxon>
        <taxon>Neoptera</taxon>
        <taxon>Endopterygota</taxon>
        <taxon>Diptera</taxon>
        <taxon>Brachycera</taxon>
        <taxon>Muscomorpha</taxon>
        <taxon>Platypezoidea</taxon>
        <taxon>Phoridae</taxon>
        <taxon>Megaseliini</taxon>
        <taxon>Megaselia</taxon>
    </lineage>
</organism>
<evidence type="ECO:0000313" key="1">
    <source>
        <dbReference type="EnsemblMetazoa" id="MESCA010610-PA"/>
    </source>
</evidence>
<proteinExistence type="predicted"/>
<dbReference type="EnsemblMetazoa" id="MESCA010610-RA">
    <property type="protein sequence ID" value="MESCA010610-PA"/>
    <property type="gene ID" value="MESCA010610"/>
</dbReference>
<evidence type="ECO:0000313" key="2">
    <source>
        <dbReference type="Proteomes" id="UP000015102"/>
    </source>
</evidence>
<dbReference type="Proteomes" id="UP000015102">
    <property type="component" value="Unassembled WGS sequence"/>
</dbReference>
<accession>T1H302</accession>
<keyword evidence="2" id="KW-1185">Reference proteome</keyword>
<dbReference type="EMBL" id="CAQQ02382870">
    <property type="status" value="NOT_ANNOTATED_CDS"/>
    <property type="molecule type" value="Genomic_DNA"/>
</dbReference>
<dbReference type="HOGENOM" id="CLU_2612864_0_0_1"/>
<dbReference type="AlphaFoldDB" id="T1H302"/>
<protein>
    <submittedName>
        <fullName evidence="1">Uncharacterized protein</fullName>
    </submittedName>
</protein>
<reference evidence="1" key="2">
    <citation type="submission" date="2015-06" db="UniProtKB">
        <authorList>
            <consortium name="EnsemblMetazoa"/>
        </authorList>
    </citation>
    <scope>IDENTIFICATION</scope>
</reference>